<dbReference type="SMART" id="SM00191">
    <property type="entry name" value="Int_alpha"/>
    <property type="match status" value="6"/>
</dbReference>
<sequence length="503" mass="50758">MHLPLRRVLACAATAALAVGGLAATAGHAAMAAPAKRLVDDFNGDGYGDVVLNLRLYSTSTLNKSGAVTVLYGSASGLSSTHRKLITESTAGVPGTAESTDWFGTATTTGDFDGDGYADLAVSAPGEDYTAGGTSWKDAGQVKLIWGGPNGLTSHGATTVKLGTPAVQGLLAGNDLASGDFNGDGKRDLAVGNGRGGEAGSVLLGPIDRTGTPASRKPLGVDTGEPSYADTMLATGDVTGDGVTDLLVSWDTGTLDPTNKIHVLRGGAAGFTDAGYLKDSAGNPLNHRQSERLAIGDLDRDGHDDVVLPQPFALNHKGEFLVVYGGTDGQDPNRKPVHFSQDTPGVPDTNSDVGSDHFGKQVTVGDVDADGYPDVIATSPDENHSNLADPGKVTVLRGGPGGLTGSGATAFTQNTPGVPGEAIRYGGFGMGAKATDVNGDGRSDALIGVFTVHPGGADGYTGGLWVLPGSATGTTATGSKAFPPTSLGFADTSTFEVGASFNR</sequence>
<dbReference type="RefSeq" id="WP_369258159.1">
    <property type="nucleotide sequence ID" value="NZ_CP163440.1"/>
</dbReference>
<feature type="region of interest" description="Disordered" evidence="5">
    <location>
        <begin position="200"/>
        <end position="222"/>
    </location>
</feature>
<evidence type="ECO:0000256" key="6">
    <source>
        <dbReference type="SAM" id="SignalP"/>
    </source>
</evidence>
<keyword evidence="1 6" id="KW-0732">Signal</keyword>
<dbReference type="InterPro" id="IPR013517">
    <property type="entry name" value="FG-GAP"/>
</dbReference>
<dbReference type="InterPro" id="IPR013519">
    <property type="entry name" value="Int_alpha_beta-p"/>
</dbReference>
<dbReference type="SUPFAM" id="SSF69318">
    <property type="entry name" value="Integrin alpha N-terminal domain"/>
    <property type="match status" value="1"/>
</dbReference>
<dbReference type="PANTHER" id="PTHR23221">
    <property type="entry name" value="GLYCOSYLPHOSPHATIDYLINOSITOL PHOSPHOLIPASE D"/>
    <property type="match status" value="1"/>
</dbReference>
<keyword evidence="3" id="KW-0378">Hydrolase</keyword>
<feature type="compositionally biased region" description="Polar residues" evidence="5">
    <location>
        <begin position="340"/>
        <end position="353"/>
    </location>
</feature>
<gene>
    <name evidence="7" type="ORF">AB5J50_14615</name>
</gene>
<dbReference type="GO" id="GO:0016787">
    <property type="term" value="F:hydrolase activity"/>
    <property type="evidence" value="ECO:0007669"/>
    <property type="project" value="UniProtKB-KW"/>
</dbReference>
<dbReference type="Gene3D" id="2.130.10.130">
    <property type="entry name" value="Integrin alpha, N-terminal"/>
    <property type="match status" value="3"/>
</dbReference>
<evidence type="ECO:0000256" key="5">
    <source>
        <dbReference type="SAM" id="MobiDB-lite"/>
    </source>
</evidence>
<evidence type="ECO:0000256" key="1">
    <source>
        <dbReference type="ARBA" id="ARBA00022729"/>
    </source>
</evidence>
<dbReference type="PROSITE" id="PS51470">
    <property type="entry name" value="FG_GAP"/>
    <property type="match status" value="1"/>
</dbReference>
<evidence type="ECO:0000256" key="4">
    <source>
        <dbReference type="ARBA" id="ARBA00023180"/>
    </source>
</evidence>
<feature type="chain" id="PRO_5044210794" evidence="6">
    <location>
        <begin position="33"/>
        <end position="503"/>
    </location>
</feature>
<keyword evidence="4" id="KW-0325">Glycoprotein</keyword>
<dbReference type="InterPro" id="IPR028994">
    <property type="entry name" value="Integrin_alpha_N"/>
</dbReference>
<dbReference type="GO" id="GO:0008305">
    <property type="term" value="C:integrin complex"/>
    <property type="evidence" value="ECO:0007669"/>
    <property type="project" value="InterPro"/>
</dbReference>
<accession>A0AB39S6F2</accession>
<protein>
    <submittedName>
        <fullName evidence="7">FG-GAP-like repeat-containing protein</fullName>
    </submittedName>
</protein>
<dbReference type="AlphaFoldDB" id="A0AB39S6F2"/>
<name>A0AB39S6F2_9ACTN</name>
<dbReference type="PANTHER" id="PTHR23221:SF7">
    <property type="entry name" value="PHOSPHATIDYLINOSITOL-GLYCAN-SPECIFIC PHOSPHOLIPASE D"/>
    <property type="match status" value="1"/>
</dbReference>
<evidence type="ECO:0000313" key="7">
    <source>
        <dbReference type="EMBL" id="XDQ61941.1"/>
    </source>
</evidence>
<evidence type="ECO:0000256" key="3">
    <source>
        <dbReference type="ARBA" id="ARBA00022801"/>
    </source>
</evidence>
<reference evidence="7" key="1">
    <citation type="submission" date="2024-07" db="EMBL/GenBank/DDBJ databases">
        <authorList>
            <person name="Yu S.T."/>
        </authorList>
    </citation>
    <scope>NUCLEOTIDE SEQUENCE</scope>
    <source>
        <strain evidence="7">R35</strain>
    </source>
</reference>
<feature type="region of interest" description="Disordered" evidence="5">
    <location>
        <begin position="338"/>
        <end position="357"/>
    </location>
</feature>
<dbReference type="EMBL" id="CP163440">
    <property type="protein sequence ID" value="XDQ61941.1"/>
    <property type="molecule type" value="Genomic_DNA"/>
</dbReference>
<dbReference type="InterPro" id="IPR000413">
    <property type="entry name" value="Integrin_alpha"/>
</dbReference>
<proteinExistence type="predicted"/>
<dbReference type="Pfam" id="PF01839">
    <property type="entry name" value="FG-GAP"/>
    <property type="match status" value="3"/>
</dbReference>
<keyword evidence="2" id="KW-0677">Repeat</keyword>
<dbReference type="GO" id="GO:0007155">
    <property type="term" value="P:cell adhesion"/>
    <property type="evidence" value="ECO:0007669"/>
    <property type="project" value="InterPro"/>
</dbReference>
<evidence type="ECO:0000256" key="2">
    <source>
        <dbReference type="ARBA" id="ARBA00022737"/>
    </source>
</evidence>
<feature type="signal peptide" evidence="6">
    <location>
        <begin position="1"/>
        <end position="32"/>
    </location>
</feature>
<organism evidence="7">
    <name type="scientific">Streptomyces sp. R35</name>
    <dbReference type="NCBI Taxonomy" id="3238630"/>
    <lineage>
        <taxon>Bacteria</taxon>
        <taxon>Bacillati</taxon>
        <taxon>Actinomycetota</taxon>
        <taxon>Actinomycetes</taxon>
        <taxon>Kitasatosporales</taxon>
        <taxon>Streptomycetaceae</taxon>
        <taxon>Streptomyces</taxon>
    </lineage>
</organism>
<dbReference type="PRINTS" id="PR01185">
    <property type="entry name" value="INTEGRINA"/>
</dbReference>